<keyword evidence="12" id="KW-1185">Reference proteome</keyword>
<dbReference type="Proteomes" id="UP000014760">
    <property type="component" value="Unassembled WGS sequence"/>
</dbReference>
<dbReference type="STRING" id="283909.R7UMF8"/>
<accession>R7UMF8</accession>
<evidence type="ECO:0000313" key="11">
    <source>
        <dbReference type="EnsemblMetazoa" id="CapteP228634"/>
    </source>
</evidence>
<dbReference type="GO" id="GO:0032259">
    <property type="term" value="P:methylation"/>
    <property type="evidence" value="ECO:0007669"/>
    <property type="project" value="UniProtKB-KW"/>
</dbReference>
<evidence type="ECO:0000313" key="10">
    <source>
        <dbReference type="EMBL" id="ELU05102.1"/>
    </source>
</evidence>
<dbReference type="SUPFAM" id="SSF53335">
    <property type="entry name" value="S-adenosyl-L-methionine-dependent methyltransferases"/>
    <property type="match status" value="1"/>
</dbReference>
<protein>
    <recommendedName>
        <fullName evidence="3">protein-histidine N-methyltransferase</fullName>
        <ecNumber evidence="3">2.1.1.85</ecNumber>
    </recommendedName>
</protein>
<evidence type="ECO:0000256" key="6">
    <source>
        <dbReference type="ARBA" id="ARBA00022679"/>
    </source>
</evidence>
<dbReference type="PANTHER" id="PTHR14614">
    <property type="entry name" value="HEPATOCELLULAR CARCINOMA-ASSOCIATED ANTIGEN"/>
    <property type="match status" value="1"/>
</dbReference>
<dbReference type="EC" id="2.1.1.85" evidence="3"/>
<dbReference type="Gene3D" id="3.40.50.150">
    <property type="entry name" value="Vaccinia Virus protein VP39"/>
    <property type="match status" value="1"/>
</dbReference>
<evidence type="ECO:0000256" key="8">
    <source>
        <dbReference type="ARBA" id="ARBA00023242"/>
    </source>
</evidence>
<dbReference type="GO" id="GO:0018064">
    <property type="term" value="F:protein-L-histidine N-tele-methyltransferase activity"/>
    <property type="evidence" value="ECO:0007669"/>
    <property type="project" value="UniProtKB-EC"/>
</dbReference>
<evidence type="ECO:0000313" key="12">
    <source>
        <dbReference type="Proteomes" id="UP000014760"/>
    </source>
</evidence>
<reference evidence="10 12" key="2">
    <citation type="journal article" date="2013" name="Nature">
        <title>Insights into bilaterian evolution from three spiralian genomes.</title>
        <authorList>
            <person name="Simakov O."/>
            <person name="Marletaz F."/>
            <person name="Cho S.J."/>
            <person name="Edsinger-Gonzales E."/>
            <person name="Havlak P."/>
            <person name="Hellsten U."/>
            <person name="Kuo D.H."/>
            <person name="Larsson T."/>
            <person name="Lv J."/>
            <person name="Arendt D."/>
            <person name="Savage R."/>
            <person name="Osoegawa K."/>
            <person name="de Jong P."/>
            <person name="Grimwood J."/>
            <person name="Chapman J.A."/>
            <person name="Shapiro H."/>
            <person name="Aerts A."/>
            <person name="Otillar R.P."/>
            <person name="Terry A.Y."/>
            <person name="Boore J.L."/>
            <person name="Grigoriev I.V."/>
            <person name="Lindberg D.R."/>
            <person name="Seaver E.C."/>
            <person name="Weisblat D.A."/>
            <person name="Putnam N.H."/>
            <person name="Rokhsar D.S."/>
        </authorList>
    </citation>
    <scope>NUCLEOTIDE SEQUENCE</scope>
    <source>
        <strain evidence="10 12">I ESC-2004</strain>
    </source>
</reference>
<evidence type="ECO:0000256" key="9">
    <source>
        <dbReference type="ARBA" id="ARBA00038126"/>
    </source>
</evidence>
<dbReference type="Pfam" id="PF10294">
    <property type="entry name" value="Methyltransf_16"/>
    <property type="match status" value="1"/>
</dbReference>
<evidence type="ECO:0000256" key="7">
    <source>
        <dbReference type="ARBA" id="ARBA00022691"/>
    </source>
</evidence>
<keyword evidence="5" id="KW-0489">Methyltransferase</keyword>
<keyword evidence="8" id="KW-0539">Nucleus</keyword>
<dbReference type="InterPro" id="IPR029063">
    <property type="entry name" value="SAM-dependent_MTases_sf"/>
</dbReference>
<comment type="subcellular location">
    <subcellularLocation>
        <location evidence="2">Cytoplasm</location>
    </subcellularLocation>
    <subcellularLocation>
        <location evidence="1">Nucleus</location>
    </subcellularLocation>
</comment>
<dbReference type="AlphaFoldDB" id="R7UMF8"/>
<evidence type="ECO:0000256" key="3">
    <source>
        <dbReference type="ARBA" id="ARBA00012533"/>
    </source>
</evidence>
<dbReference type="EMBL" id="AMQN01007945">
    <property type="status" value="NOT_ANNOTATED_CDS"/>
    <property type="molecule type" value="Genomic_DNA"/>
</dbReference>
<evidence type="ECO:0000256" key="5">
    <source>
        <dbReference type="ARBA" id="ARBA00022603"/>
    </source>
</evidence>
<keyword evidence="4" id="KW-0963">Cytoplasm</keyword>
<dbReference type="GO" id="GO:0005634">
    <property type="term" value="C:nucleus"/>
    <property type="evidence" value="ECO:0007669"/>
    <property type="project" value="UniProtKB-SubCell"/>
</dbReference>
<dbReference type="EMBL" id="KB301772">
    <property type="protein sequence ID" value="ELU05102.1"/>
    <property type="molecule type" value="Genomic_DNA"/>
</dbReference>
<dbReference type="CDD" id="cd02440">
    <property type="entry name" value="AdoMet_MTases"/>
    <property type="match status" value="1"/>
</dbReference>
<dbReference type="PANTHER" id="PTHR14614:SF39">
    <property type="entry name" value="HISTIDINE PROTEIN METHYLTRANSFERASE 1 HOMOLOG"/>
    <property type="match status" value="1"/>
</dbReference>
<sequence length="462" mass="52217">MHGCRRGMHSSGEEEKDIEWAEHVAPFKEKSVIWHRIWEQSGRPPDGLLFDLMRQAKRDYKSAVRTVMQNQDNLSNARMADSFTLSCSRDFLAEVKKKSYNDRPSPSVMDGIQGDEEICERFHDKYEELYNCVPYDVGEMDNLRATLSDRVVTRCQNGLCYCDHSLKAYDVNKAIRKLKKGKSGGDLDPSSDHYLNVPRNLHIDDNCENSHDSTEVSEAVTEPKKLKLKADVEAASLVPVGHVTIDWEGMRQGPECSEWDSQAVYVCDGVVIECLKGQTVEEELSAETKNCLCQVLQASSDLKDGVYEGGLKVWECSLDLTEYLAVHGPEFTGLSVLELGCGAGVPGIFSLQQGAKHVCFQDYNREVLEMMTAKNAFLNVPDKCSLSSYYYGDWTEVARIFEEKSRFDDDGYLAAKTCYFGVGGSLRTFEKYLKDDKTFDFKVCHKVEEGVQREILELKFSS</sequence>
<reference evidence="11" key="3">
    <citation type="submission" date="2015-06" db="UniProtKB">
        <authorList>
            <consortium name="EnsemblMetazoa"/>
        </authorList>
    </citation>
    <scope>IDENTIFICATION</scope>
</reference>
<evidence type="ECO:0000256" key="4">
    <source>
        <dbReference type="ARBA" id="ARBA00022490"/>
    </source>
</evidence>
<evidence type="ECO:0000256" key="2">
    <source>
        <dbReference type="ARBA" id="ARBA00004496"/>
    </source>
</evidence>
<name>R7UMF8_CAPTE</name>
<gene>
    <name evidence="10" type="ORF">CAPTEDRAFT_228634</name>
</gene>
<comment type="similarity">
    <text evidence="9">Belongs to the methyltransferase superfamily. METTL18 family.</text>
</comment>
<reference evidence="12" key="1">
    <citation type="submission" date="2012-12" db="EMBL/GenBank/DDBJ databases">
        <authorList>
            <person name="Hellsten U."/>
            <person name="Grimwood J."/>
            <person name="Chapman J.A."/>
            <person name="Shapiro H."/>
            <person name="Aerts A."/>
            <person name="Otillar R.P."/>
            <person name="Terry A.Y."/>
            <person name="Boore J.L."/>
            <person name="Simakov O."/>
            <person name="Marletaz F."/>
            <person name="Cho S.-J."/>
            <person name="Edsinger-Gonzales E."/>
            <person name="Havlak P."/>
            <person name="Kuo D.-H."/>
            <person name="Larsson T."/>
            <person name="Lv J."/>
            <person name="Arendt D."/>
            <person name="Savage R."/>
            <person name="Osoegawa K."/>
            <person name="de Jong P."/>
            <person name="Lindberg D.R."/>
            <person name="Seaver E.C."/>
            <person name="Weisblat D.A."/>
            <person name="Putnam N.H."/>
            <person name="Grigoriev I.V."/>
            <person name="Rokhsar D.S."/>
        </authorList>
    </citation>
    <scope>NUCLEOTIDE SEQUENCE</scope>
    <source>
        <strain evidence="12">I ESC-2004</strain>
    </source>
</reference>
<keyword evidence="6" id="KW-0808">Transferase</keyword>
<evidence type="ECO:0000256" key="1">
    <source>
        <dbReference type="ARBA" id="ARBA00004123"/>
    </source>
</evidence>
<keyword evidence="7" id="KW-0949">S-adenosyl-L-methionine</keyword>
<organism evidence="10">
    <name type="scientific">Capitella teleta</name>
    <name type="common">Polychaete worm</name>
    <dbReference type="NCBI Taxonomy" id="283909"/>
    <lineage>
        <taxon>Eukaryota</taxon>
        <taxon>Metazoa</taxon>
        <taxon>Spiralia</taxon>
        <taxon>Lophotrochozoa</taxon>
        <taxon>Annelida</taxon>
        <taxon>Polychaeta</taxon>
        <taxon>Sedentaria</taxon>
        <taxon>Scolecida</taxon>
        <taxon>Capitellidae</taxon>
        <taxon>Capitella</taxon>
    </lineage>
</organism>
<dbReference type="GO" id="GO:0005737">
    <property type="term" value="C:cytoplasm"/>
    <property type="evidence" value="ECO:0007669"/>
    <property type="project" value="UniProtKB-SubCell"/>
</dbReference>
<dbReference type="HOGENOM" id="CLU_592179_0_0_1"/>
<dbReference type="InterPro" id="IPR019410">
    <property type="entry name" value="Methyltransf_16"/>
</dbReference>
<dbReference type="OrthoDB" id="1723750at2759"/>
<dbReference type="EnsemblMetazoa" id="CapteT228634">
    <property type="protein sequence ID" value="CapteP228634"/>
    <property type="gene ID" value="CapteG228634"/>
</dbReference>
<proteinExistence type="inferred from homology"/>